<evidence type="ECO:0000313" key="2">
    <source>
        <dbReference type="EnsemblFungi" id="MAPG_07449T0"/>
    </source>
</evidence>
<proteinExistence type="predicted"/>
<reference evidence="3" key="1">
    <citation type="submission" date="2010-05" db="EMBL/GenBank/DDBJ databases">
        <title>The genome sequence of Magnaporthe poae strain ATCC 64411.</title>
        <authorList>
            <person name="Ma L.-J."/>
            <person name="Dead R."/>
            <person name="Young S."/>
            <person name="Zeng Q."/>
            <person name="Koehrsen M."/>
            <person name="Alvarado L."/>
            <person name="Berlin A."/>
            <person name="Chapman S.B."/>
            <person name="Chen Z."/>
            <person name="Freedman E."/>
            <person name="Gellesch M."/>
            <person name="Goldberg J."/>
            <person name="Griggs A."/>
            <person name="Gujja S."/>
            <person name="Heilman E.R."/>
            <person name="Heiman D."/>
            <person name="Hepburn T."/>
            <person name="Howarth C."/>
            <person name="Jen D."/>
            <person name="Larson L."/>
            <person name="Mehta T."/>
            <person name="Neiman D."/>
            <person name="Pearson M."/>
            <person name="Roberts A."/>
            <person name="Saif S."/>
            <person name="Shea T."/>
            <person name="Shenoy N."/>
            <person name="Sisk P."/>
            <person name="Stolte C."/>
            <person name="Sykes S."/>
            <person name="Walk T."/>
            <person name="White J."/>
            <person name="Yandava C."/>
            <person name="Haas B."/>
            <person name="Nusbaum C."/>
            <person name="Birren B."/>
        </authorList>
    </citation>
    <scope>NUCLEOTIDE SEQUENCE [LARGE SCALE GENOMIC DNA]</scope>
    <source>
        <strain evidence="3">ATCC 64411 / 73-15</strain>
    </source>
</reference>
<keyword evidence="3" id="KW-1185">Reference proteome</keyword>
<dbReference type="VEuPathDB" id="FungiDB:MAPG_07449"/>
<dbReference type="EMBL" id="ADBL01001798">
    <property type="status" value="NOT_ANNOTATED_CDS"/>
    <property type="molecule type" value="Genomic_DNA"/>
</dbReference>
<reference evidence="1" key="2">
    <citation type="submission" date="2010-05" db="EMBL/GenBank/DDBJ databases">
        <title>The Genome Sequence of Magnaporthe poae strain ATCC 64411.</title>
        <authorList>
            <consortium name="The Broad Institute Genome Sequencing Platform"/>
            <consortium name="Broad Institute Genome Sequencing Center for Infectious Disease"/>
            <person name="Ma L.-J."/>
            <person name="Dead R."/>
            <person name="Young S."/>
            <person name="Zeng Q."/>
            <person name="Koehrsen M."/>
            <person name="Alvarado L."/>
            <person name="Berlin A."/>
            <person name="Chapman S.B."/>
            <person name="Chen Z."/>
            <person name="Freedman E."/>
            <person name="Gellesch M."/>
            <person name="Goldberg J."/>
            <person name="Griggs A."/>
            <person name="Gujja S."/>
            <person name="Heilman E.R."/>
            <person name="Heiman D."/>
            <person name="Hepburn T."/>
            <person name="Howarth C."/>
            <person name="Jen D."/>
            <person name="Larson L."/>
            <person name="Mehta T."/>
            <person name="Neiman D."/>
            <person name="Pearson M."/>
            <person name="Roberts A."/>
            <person name="Saif S."/>
            <person name="Shea T."/>
            <person name="Shenoy N."/>
            <person name="Sisk P."/>
            <person name="Stolte C."/>
            <person name="Sykes S."/>
            <person name="Walk T."/>
            <person name="White J."/>
            <person name="Yandava C."/>
            <person name="Haas B."/>
            <person name="Nusbaum C."/>
            <person name="Birren B."/>
        </authorList>
    </citation>
    <scope>NUCLEOTIDE SEQUENCE</scope>
    <source>
        <strain evidence="1">ATCC 64411</strain>
    </source>
</reference>
<gene>
    <name evidence="1" type="ORF">MAPG_07449</name>
</gene>
<dbReference type="AlphaFoldDB" id="A0A0C4E4Q0"/>
<reference evidence="2" key="5">
    <citation type="submission" date="2015-06" db="UniProtKB">
        <authorList>
            <consortium name="EnsemblFungi"/>
        </authorList>
    </citation>
    <scope>IDENTIFICATION</scope>
    <source>
        <strain evidence="2">ATCC 64411</strain>
    </source>
</reference>
<name>A0A0C4E4Q0_MAGP6</name>
<protein>
    <submittedName>
        <fullName evidence="1 2">Uncharacterized protein</fullName>
    </submittedName>
</protein>
<accession>A0A0C4E4Q0</accession>
<reference evidence="2" key="4">
    <citation type="journal article" date="2015" name="G3 (Bethesda)">
        <title>Genome sequences of three phytopathogenic species of the Magnaporthaceae family of fungi.</title>
        <authorList>
            <person name="Okagaki L.H."/>
            <person name="Nunes C.C."/>
            <person name="Sailsbery J."/>
            <person name="Clay B."/>
            <person name="Brown D."/>
            <person name="John T."/>
            <person name="Oh Y."/>
            <person name="Young N."/>
            <person name="Fitzgerald M."/>
            <person name="Haas B.J."/>
            <person name="Zeng Q."/>
            <person name="Young S."/>
            <person name="Adiconis X."/>
            <person name="Fan L."/>
            <person name="Levin J.Z."/>
            <person name="Mitchell T.K."/>
            <person name="Okubara P.A."/>
            <person name="Farman M.L."/>
            <person name="Kohn L.M."/>
            <person name="Birren B."/>
            <person name="Ma L.-J."/>
            <person name="Dean R.A."/>
        </authorList>
    </citation>
    <scope>NUCLEOTIDE SEQUENCE</scope>
    <source>
        <strain evidence="2">ATCC 64411 / 73-15</strain>
    </source>
</reference>
<evidence type="ECO:0000313" key="3">
    <source>
        <dbReference type="Proteomes" id="UP000011715"/>
    </source>
</evidence>
<sequence length="312" mass="34033">MVPCSSKASDRSPARLSYLWSSGKKEEQSRAVRSFPLQVCVCSTLFLQPLDLVPRWALAPKRAPAYIRYKPPAPYLTVPSSQLFPCCVLPCPTLCVCACVCVWLVQKVLGIVNPPSSSKISLPLVPMVRFLSDPRSQHFSGLPTCPTLCTPSLRAKYDAALLAFVRSLRTCLSTTHTPTHPSILLCFLSLPAHDPVPQVTILSACFLSVDSTCAFLLSSRRISSLISLPDLHQVSPRHSIRFGGRFLTSSTAPAASTYRRMHSGLAPYIGTQCPLTPGPCTSNRGLAMSNNLARLEVWPEPPCSPSPWLDTE</sequence>
<evidence type="ECO:0000313" key="1">
    <source>
        <dbReference type="EMBL" id="KLU88463.1"/>
    </source>
</evidence>
<organism evidence="2 3">
    <name type="scientific">Magnaporthiopsis poae (strain ATCC 64411 / 73-15)</name>
    <name type="common">Kentucky bluegrass fungus</name>
    <name type="synonym">Magnaporthe poae</name>
    <dbReference type="NCBI Taxonomy" id="644358"/>
    <lineage>
        <taxon>Eukaryota</taxon>
        <taxon>Fungi</taxon>
        <taxon>Dikarya</taxon>
        <taxon>Ascomycota</taxon>
        <taxon>Pezizomycotina</taxon>
        <taxon>Sordariomycetes</taxon>
        <taxon>Sordariomycetidae</taxon>
        <taxon>Magnaporthales</taxon>
        <taxon>Magnaporthaceae</taxon>
        <taxon>Magnaporthiopsis</taxon>
    </lineage>
</organism>
<reference evidence="1" key="3">
    <citation type="submission" date="2011-03" db="EMBL/GenBank/DDBJ databases">
        <title>Annotation of Magnaporthe poae ATCC 64411.</title>
        <authorList>
            <person name="Ma L.-J."/>
            <person name="Dead R."/>
            <person name="Young S.K."/>
            <person name="Zeng Q."/>
            <person name="Gargeya S."/>
            <person name="Fitzgerald M."/>
            <person name="Haas B."/>
            <person name="Abouelleil A."/>
            <person name="Alvarado L."/>
            <person name="Arachchi H.M."/>
            <person name="Berlin A."/>
            <person name="Brown A."/>
            <person name="Chapman S.B."/>
            <person name="Chen Z."/>
            <person name="Dunbar C."/>
            <person name="Freedman E."/>
            <person name="Gearin G."/>
            <person name="Gellesch M."/>
            <person name="Goldberg J."/>
            <person name="Griggs A."/>
            <person name="Gujja S."/>
            <person name="Heiman D."/>
            <person name="Howarth C."/>
            <person name="Larson L."/>
            <person name="Lui A."/>
            <person name="MacDonald P.J.P."/>
            <person name="Mehta T."/>
            <person name="Montmayeur A."/>
            <person name="Murphy C."/>
            <person name="Neiman D."/>
            <person name="Pearson M."/>
            <person name="Priest M."/>
            <person name="Roberts A."/>
            <person name="Saif S."/>
            <person name="Shea T."/>
            <person name="Shenoy N."/>
            <person name="Sisk P."/>
            <person name="Stolte C."/>
            <person name="Sykes S."/>
            <person name="Yandava C."/>
            <person name="Wortman J."/>
            <person name="Nusbaum C."/>
            <person name="Birren B."/>
        </authorList>
    </citation>
    <scope>NUCLEOTIDE SEQUENCE</scope>
    <source>
        <strain evidence="1">ATCC 64411</strain>
    </source>
</reference>
<dbReference type="EMBL" id="GL876971">
    <property type="protein sequence ID" value="KLU88463.1"/>
    <property type="molecule type" value="Genomic_DNA"/>
</dbReference>
<dbReference type="EnsemblFungi" id="MAPG_07449T0">
    <property type="protein sequence ID" value="MAPG_07449T0"/>
    <property type="gene ID" value="MAPG_07449"/>
</dbReference>
<dbReference type="Proteomes" id="UP000011715">
    <property type="component" value="Unassembled WGS sequence"/>
</dbReference>